<feature type="compositionally biased region" description="Low complexity" evidence="1">
    <location>
        <begin position="802"/>
        <end position="830"/>
    </location>
</feature>
<name>A0A6A6XG74_9PLEO</name>
<dbReference type="PRINTS" id="PR01217">
    <property type="entry name" value="PRICHEXTENSN"/>
</dbReference>
<dbReference type="OrthoDB" id="4115400at2759"/>
<feature type="region of interest" description="Disordered" evidence="1">
    <location>
        <begin position="589"/>
        <end position="668"/>
    </location>
</feature>
<keyword evidence="3" id="KW-1185">Reference proteome</keyword>
<sequence length="1058" mass="113498">MNATFWGGPFAKNPIFMPAVRTFRGSARGRAAKDDIPMRTRSGRGSKSASSKGEKVDVTPKPGPNQSNGNLSTARKATRSSSNVSTYSSVDAPGHAIYARYEEHILIVHGLPREFFSTLTHNDKPAKRRTTYRPDPDLFPPLYSQSEDESTDESDPDVPSPPQSTPTRGRGVRGRGGRGRGGRARAGRGRGRARGSGTATGTPRDLSPVRTRPVRNAAPMYSLTEEDDEEPSNQTSPIEHAKELTPPDEEVDMDDASSNSGDEAEVEQMHRIQASSNTPGGSPPLPGSRPSRAEKSTKVMRPIPRISLQQNSGSQTPQEAASTPTELPLRKLLDPADDVLSDSDLPGPWMEGLDPPIEAECEDRADYLLKTRYMPMTDAHDIIMALTKYPVSQRSTENLYLLAENTQRILKAWQDEYLRLDGRTAPHAHPPKKPANGGRIPVASQVFEDMKEADLYGYVFDPKRPPGCQDPFAQRIGREKTNGRELRQRRARDMLDSAAPSDEDEEEDIEGRPGKRQRRATRRFEIGDQGPGTGTVTGTTTPKRNGWGGARKRGVSKYSHGVSETPEPEGRVKRVKGVATALLHQRVQEMREQSAVASSGDEGGPIDANSDELSDAQGLNDLYRRRGRPAGSKNTGRRSDFGVKKGPRGPRKKPTEMFVPNVTSPTSENAPAVLKSLSQGQNQFSIDPQPSVHPQLGVIGSTQAPSVLAPQPIATVFQVTTSQAQDPGAYATHVTASTPDAYMAMAPMNQYENPYSEDSGATPGSTSKRKPRVKSEKRSQSMTIWWAERKARQKELDDKNGASKSATAKSTSSASKRAPKAPAAASTTTSVPLEQPHSLSFSRPEPGSYDPYPVQPPLQSFSMASPNAPYATAHPPTPHPPPPLPPPPPPPNPMMTQNSPLAALPSGPPSGPSHGPAHSHPQSSYGPPPPGPSYGPLPPPSYGPPPSASHSSPPGHSHGPSLGHSQSPFVGPHGSRSSMPPLAPAPLPPQTPQNYPSPYGPRTAPRPKSSGPPPLAPAPAHISPYPPLGSGPAGSRDLSFKVMLPGPAPGEEGRRPSR</sequence>
<feature type="region of interest" description="Disordered" evidence="1">
    <location>
        <begin position="466"/>
        <end position="574"/>
    </location>
</feature>
<feature type="compositionally biased region" description="Basic residues" evidence="1">
    <location>
        <begin position="170"/>
        <end position="193"/>
    </location>
</feature>
<feature type="compositionally biased region" description="Polar residues" evidence="1">
    <location>
        <begin position="307"/>
        <end position="325"/>
    </location>
</feature>
<proteinExistence type="predicted"/>
<feature type="compositionally biased region" description="Low complexity" evidence="1">
    <location>
        <begin position="948"/>
        <end position="968"/>
    </location>
</feature>
<feature type="region of interest" description="Disordered" evidence="1">
    <location>
        <begin position="122"/>
        <end position="329"/>
    </location>
</feature>
<organism evidence="2 3">
    <name type="scientific">Melanomma pulvis-pyrius CBS 109.77</name>
    <dbReference type="NCBI Taxonomy" id="1314802"/>
    <lineage>
        <taxon>Eukaryota</taxon>
        <taxon>Fungi</taxon>
        <taxon>Dikarya</taxon>
        <taxon>Ascomycota</taxon>
        <taxon>Pezizomycotina</taxon>
        <taxon>Dothideomycetes</taxon>
        <taxon>Pleosporomycetidae</taxon>
        <taxon>Pleosporales</taxon>
        <taxon>Melanommataceae</taxon>
        <taxon>Melanomma</taxon>
    </lineage>
</organism>
<accession>A0A6A6XG74</accession>
<evidence type="ECO:0000313" key="3">
    <source>
        <dbReference type="Proteomes" id="UP000799757"/>
    </source>
</evidence>
<dbReference type="Proteomes" id="UP000799757">
    <property type="component" value="Unassembled WGS sequence"/>
</dbReference>
<feature type="compositionally biased region" description="Pro residues" evidence="1">
    <location>
        <begin position="875"/>
        <end position="893"/>
    </location>
</feature>
<protein>
    <submittedName>
        <fullName evidence="2">Uncharacterized protein</fullName>
    </submittedName>
</protein>
<feature type="region of interest" description="Disordered" evidence="1">
    <location>
        <begin position="26"/>
        <end position="89"/>
    </location>
</feature>
<feature type="compositionally biased region" description="Pro residues" evidence="1">
    <location>
        <begin position="981"/>
        <end position="991"/>
    </location>
</feature>
<feature type="region of interest" description="Disordered" evidence="1">
    <location>
        <begin position="753"/>
        <end position="1058"/>
    </location>
</feature>
<evidence type="ECO:0000256" key="1">
    <source>
        <dbReference type="SAM" id="MobiDB-lite"/>
    </source>
</evidence>
<feature type="compositionally biased region" description="Basic and acidic residues" evidence="1">
    <location>
        <begin position="476"/>
        <end position="495"/>
    </location>
</feature>
<evidence type="ECO:0000313" key="2">
    <source>
        <dbReference type="EMBL" id="KAF2795144.1"/>
    </source>
</evidence>
<gene>
    <name evidence="2" type="ORF">K505DRAFT_324292</name>
</gene>
<reference evidence="2" key="1">
    <citation type="journal article" date="2020" name="Stud. Mycol.">
        <title>101 Dothideomycetes genomes: a test case for predicting lifestyles and emergence of pathogens.</title>
        <authorList>
            <person name="Haridas S."/>
            <person name="Albert R."/>
            <person name="Binder M."/>
            <person name="Bloem J."/>
            <person name="Labutti K."/>
            <person name="Salamov A."/>
            <person name="Andreopoulos B."/>
            <person name="Baker S."/>
            <person name="Barry K."/>
            <person name="Bills G."/>
            <person name="Bluhm B."/>
            <person name="Cannon C."/>
            <person name="Castanera R."/>
            <person name="Culley D."/>
            <person name="Daum C."/>
            <person name="Ezra D."/>
            <person name="Gonzalez J."/>
            <person name="Henrissat B."/>
            <person name="Kuo A."/>
            <person name="Liang C."/>
            <person name="Lipzen A."/>
            <person name="Lutzoni F."/>
            <person name="Magnuson J."/>
            <person name="Mondo S."/>
            <person name="Nolan M."/>
            <person name="Ohm R."/>
            <person name="Pangilinan J."/>
            <person name="Park H.-J."/>
            <person name="Ramirez L."/>
            <person name="Alfaro M."/>
            <person name="Sun H."/>
            <person name="Tritt A."/>
            <person name="Yoshinaga Y."/>
            <person name="Zwiers L.-H."/>
            <person name="Turgeon B."/>
            <person name="Goodwin S."/>
            <person name="Spatafora J."/>
            <person name="Crous P."/>
            <person name="Grigoriev I."/>
        </authorList>
    </citation>
    <scope>NUCLEOTIDE SEQUENCE</scope>
    <source>
        <strain evidence="2">CBS 109.77</strain>
    </source>
</reference>
<feature type="compositionally biased region" description="Acidic residues" evidence="1">
    <location>
        <begin position="146"/>
        <end position="156"/>
    </location>
</feature>
<feature type="compositionally biased region" description="Acidic residues" evidence="1">
    <location>
        <begin position="246"/>
        <end position="255"/>
    </location>
</feature>
<dbReference type="EMBL" id="MU001868">
    <property type="protein sequence ID" value="KAF2795144.1"/>
    <property type="molecule type" value="Genomic_DNA"/>
</dbReference>
<feature type="compositionally biased region" description="Pro residues" evidence="1">
    <location>
        <begin position="926"/>
        <end position="947"/>
    </location>
</feature>
<feature type="compositionally biased region" description="Basic and acidic residues" evidence="1">
    <location>
        <begin position="787"/>
        <end position="801"/>
    </location>
</feature>
<dbReference type="AlphaFoldDB" id="A0A6A6XG74"/>
<feature type="compositionally biased region" description="Low complexity" evidence="1">
    <location>
        <begin position="80"/>
        <end position="89"/>
    </location>
</feature>
<feature type="compositionally biased region" description="Low complexity" evidence="1">
    <location>
        <begin position="912"/>
        <end position="925"/>
    </location>
</feature>
<feature type="compositionally biased region" description="Polar residues" evidence="1">
    <location>
        <begin position="64"/>
        <end position="75"/>
    </location>
</feature>
<feature type="compositionally biased region" description="Low complexity" evidence="1">
    <location>
        <begin position="39"/>
        <end position="51"/>
    </location>
</feature>